<dbReference type="PANTHER" id="PTHR37530:SF1">
    <property type="entry name" value="OUTER MEMBRANE PROTEIN SLP"/>
    <property type="match status" value="1"/>
</dbReference>
<dbReference type="PROSITE" id="PS51257">
    <property type="entry name" value="PROKAR_LIPOPROTEIN"/>
    <property type="match status" value="1"/>
</dbReference>
<accession>A0A485LXM9</accession>
<sequence length="181" mass="20837">MKTQRFLLIALLLSTLLLISSCASSLCRDLRKGVDESVLLPLVIENPQAYEGRRVLWGGTILETNPQREGTVIELLERPLGSGCEPRDGDATGGRFLAVSDRFLDPAIYTRGRKVTVVGTIDGVEFMTIGEYEYPYPVVSMTNHVLWPHRGYREYYSYPGNYPYYTYYPFYDPFYRPLWFH</sequence>
<organism evidence="1">
    <name type="scientific">anaerobic digester metagenome</name>
    <dbReference type="NCBI Taxonomy" id="1263854"/>
    <lineage>
        <taxon>unclassified sequences</taxon>
        <taxon>metagenomes</taxon>
        <taxon>ecological metagenomes</taxon>
    </lineage>
</organism>
<evidence type="ECO:0000313" key="1">
    <source>
        <dbReference type="EMBL" id="VFU12520.1"/>
    </source>
</evidence>
<dbReference type="PIRSF" id="PIRSF004982">
    <property type="entry name" value="SlP"/>
    <property type="match status" value="1"/>
</dbReference>
<proteinExistence type="predicted"/>
<dbReference type="InterPro" id="IPR004658">
    <property type="entry name" value="OMP_Slp"/>
</dbReference>
<dbReference type="GO" id="GO:0019867">
    <property type="term" value="C:outer membrane"/>
    <property type="evidence" value="ECO:0007669"/>
    <property type="project" value="InterPro"/>
</dbReference>
<protein>
    <submittedName>
        <fullName evidence="1">Outer membrane protein slp</fullName>
    </submittedName>
</protein>
<dbReference type="EMBL" id="CAADRM010000046">
    <property type="protein sequence ID" value="VFU12520.1"/>
    <property type="molecule type" value="Genomic_DNA"/>
</dbReference>
<dbReference type="PANTHER" id="PTHR37530">
    <property type="entry name" value="OUTER MEMBRANE PROTEIN SLP"/>
    <property type="match status" value="1"/>
</dbReference>
<name>A0A485LXM9_9ZZZZ</name>
<dbReference type="Pfam" id="PF03843">
    <property type="entry name" value="Slp"/>
    <property type="match status" value="1"/>
</dbReference>
<reference evidence="1" key="1">
    <citation type="submission" date="2019-03" db="EMBL/GenBank/DDBJ databases">
        <authorList>
            <person name="Hao L."/>
        </authorList>
    </citation>
    <scope>NUCLEOTIDE SEQUENCE</scope>
</reference>
<gene>
    <name evidence="1" type="primary">slp</name>
    <name evidence="1" type="ORF">SCFA_140005</name>
</gene>
<dbReference type="AlphaFoldDB" id="A0A485LXM9"/>